<organism evidence="12">
    <name type="scientific">marine metagenome</name>
    <dbReference type="NCBI Taxonomy" id="408172"/>
    <lineage>
        <taxon>unclassified sequences</taxon>
        <taxon>metagenomes</taxon>
        <taxon>ecological metagenomes</taxon>
    </lineage>
</organism>
<dbReference type="EMBL" id="UINC01047506">
    <property type="protein sequence ID" value="SVB56859.1"/>
    <property type="molecule type" value="Genomic_DNA"/>
</dbReference>
<keyword evidence="8 10" id="KW-1133">Transmembrane helix</keyword>
<evidence type="ECO:0000256" key="4">
    <source>
        <dbReference type="ARBA" id="ARBA00022475"/>
    </source>
</evidence>
<dbReference type="GO" id="GO:0015628">
    <property type="term" value="P:protein secretion by the type II secretion system"/>
    <property type="evidence" value="ECO:0007669"/>
    <property type="project" value="InterPro"/>
</dbReference>
<evidence type="ECO:0000256" key="8">
    <source>
        <dbReference type="ARBA" id="ARBA00022989"/>
    </source>
</evidence>
<dbReference type="NCBIfam" id="TIGR01710">
    <property type="entry name" value="typeII_sec_gspG"/>
    <property type="match status" value="1"/>
</dbReference>
<dbReference type="GO" id="GO:0005886">
    <property type="term" value="C:plasma membrane"/>
    <property type="evidence" value="ECO:0007669"/>
    <property type="project" value="UniProtKB-SubCell"/>
</dbReference>
<comment type="subcellular location">
    <subcellularLocation>
        <location evidence="1">Cell inner membrane</location>
        <topology evidence="1">Single-pass membrane protein</topology>
    </subcellularLocation>
</comment>
<keyword evidence="9 10" id="KW-0472">Membrane</keyword>
<keyword evidence="5" id="KW-0488">Methylation</keyword>
<keyword evidence="4" id="KW-1003">Cell membrane</keyword>
<evidence type="ECO:0000256" key="6">
    <source>
        <dbReference type="ARBA" id="ARBA00022519"/>
    </source>
</evidence>
<feature type="domain" description="Type II secretion system protein GspG C-terminal" evidence="11">
    <location>
        <begin position="30"/>
        <end position="135"/>
    </location>
</feature>
<dbReference type="InterPro" id="IPR000983">
    <property type="entry name" value="Bac_GSPG_pilin"/>
</dbReference>
<evidence type="ECO:0000259" key="11">
    <source>
        <dbReference type="Pfam" id="PF08334"/>
    </source>
</evidence>
<dbReference type="SUPFAM" id="SSF54523">
    <property type="entry name" value="Pili subunits"/>
    <property type="match status" value="1"/>
</dbReference>
<feature type="transmembrane region" description="Helical" evidence="10">
    <location>
        <begin position="6"/>
        <end position="28"/>
    </location>
</feature>
<dbReference type="AlphaFoldDB" id="A0A382F2E9"/>
<accession>A0A382F2E9</accession>
<dbReference type="InterPro" id="IPR010054">
    <property type="entry name" value="Type2_sec_GspG"/>
</dbReference>
<evidence type="ECO:0000256" key="2">
    <source>
        <dbReference type="ARBA" id="ARBA00009984"/>
    </source>
</evidence>
<keyword evidence="7 10" id="KW-0812">Transmembrane</keyword>
<gene>
    <name evidence="12" type="ORF">METZ01_LOCUS209713</name>
</gene>
<evidence type="ECO:0000256" key="9">
    <source>
        <dbReference type="ARBA" id="ARBA00023136"/>
    </source>
</evidence>
<sequence>MKRKEYGFTLIEIMVVVVILGILGALVVPNLVGRPDEARVTAARSDIQQIGNALDLYRMDNGHYPSTDQGLEALVSKPSGYPEPRRWNADGYLKRVPVDPWGDKYLYFNEERNAEVYSLGSDRKEGGEGVDADLKLSDY</sequence>
<evidence type="ECO:0000256" key="5">
    <source>
        <dbReference type="ARBA" id="ARBA00022481"/>
    </source>
</evidence>
<dbReference type="PANTHER" id="PTHR30093:SF44">
    <property type="entry name" value="TYPE II SECRETION SYSTEM CORE PROTEIN G"/>
    <property type="match status" value="1"/>
</dbReference>
<dbReference type="NCBIfam" id="TIGR02532">
    <property type="entry name" value="IV_pilin_GFxxxE"/>
    <property type="match status" value="1"/>
</dbReference>
<dbReference type="Gene3D" id="3.30.700.10">
    <property type="entry name" value="Glycoprotein, Type 4 Pilin"/>
    <property type="match status" value="1"/>
</dbReference>
<keyword evidence="6" id="KW-0997">Cell inner membrane</keyword>
<evidence type="ECO:0000313" key="12">
    <source>
        <dbReference type="EMBL" id="SVB56859.1"/>
    </source>
</evidence>
<proteinExistence type="inferred from homology"/>
<dbReference type="GO" id="GO:0015627">
    <property type="term" value="C:type II protein secretion system complex"/>
    <property type="evidence" value="ECO:0007669"/>
    <property type="project" value="InterPro"/>
</dbReference>
<evidence type="ECO:0000256" key="3">
    <source>
        <dbReference type="ARBA" id="ARBA00020042"/>
    </source>
</evidence>
<evidence type="ECO:0000256" key="7">
    <source>
        <dbReference type="ARBA" id="ARBA00022692"/>
    </source>
</evidence>
<evidence type="ECO:0000256" key="10">
    <source>
        <dbReference type="SAM" id="Phobius"/>
    </source>
</evidence>
<dbReference type="InterPro" id="IPR013545">
    <property type="entry name" value="T2SS_protein-GspG_C"/>
</dbReference>
<dbReference type="Pfam" id="PF07963">
    <property type="entry name" value="N_methyl"/>
    <property type="match status" value="1"/>
</dbReference>
<dbReference type="PANTHER" id="PTHR30093">
    <property type="entry name" value="GENERAL SECRETION PATHWAY PROTEIN G"/>
    <property type="match status" value="1"/>
</dbReference>
<comment type="similarity">
    <text evidence="2">Belongs to the GSP G family.</text>
</comment>
<dbReference type="InterPro" id="IPR045584">
    <property type="entry name" value="Pilin-like"/>
</dbReference>
<dbReference type="InterPro" id="IPR012902">
    <property type="entry name" value="N_methyl_site"/>
</dbReference>
<dbReference type="PRINTS" id="PR00813">
    <property type="entry name" value="BCTERIALGSPG"/>
</dbReference>
<evidence type="ECO:0000256" key="1">
    <source>
        <dbReference type="ARBA" id="ARBA00004377"/>
    </source>
</evidence>
<name>A0A382F2E9_9ZZZZ</name>
<reference evidence="12" key="1">
    <citation type="submission" date="2018-05" db="EMBL/GenBank/DDBJ databases">
        <authorList>
            <person name="Lanie J.A."/>
            <person name="Ng W.-L."/>
            <person name="Kazmierczak K.M."/>
            <person name="Andrzejewski T.M."/>
            <person name="Davidsen T.M."/>
            <person name="Wayne K.J."/>
            <person name="Tettelin H."/>
            <person name="Glass J.I."/>
            <person name="Rusch D."/>
            <person name="Podicherti R."/>
            <person name="Tsui H.-C.T."/>
            <person name="Winkler M.E."/>
        </authorList>
    </citation>
    <scope>NUCLEOTIDE SEQUENCE</scope>
</reference>
<protein>
    <recommendedName>
        <fullName evidence="3">Type II secretion system core protein G</fullName>
    </recommendedName>
</protein>
<dbReference type="Pfam" id="PF08334">
    <property type="entry name" value="T2SSG"/>
    <property type="match status" value="1"/>
</dbReference>